<keyword evidence="4" id="KW-1185">Reference proteome</keyword>
<evidence type="ECO:0000313" key="3">
    <source>
        <dbReference type="EMBL" id="MDS9470221.1"/>
    </source>
</evidence>
<evidence type="ECO:0000313" key="4">
    <source>
        <dbReference type="Proteomes" id="UP001269144"/>
    </source>
</evidence>
<name>A0ABU2HYW0_9RHOB</name>
<dbReference type="InterPro" id="IPR028939">
    <property type="entry name" value="P5C_Rdtase_cat_N"/>
</dbReference>
<dbReference type="InterPro" id="IPR051267">
    <property type="entry name" value="STEAP_metalloreductase"/>
</dbReference>
<comment type="caution">
    <text evidence="3">The sequence shown here is derived from an EMBL/GenBank/DDBJ whole genome shotgun (WGS) entry which is preliminary data.</text>
</comment>
<organism evidence="3 4">
    <name type="scientific">Paracoccus aurantius</name>
    <dbReference type="NCBI Taxonomy" id="3073814"/>
    <lineage>
        <taxon>Bacteria</taxon>
        <taxon>Pseudomonadati</taxon>
        <taxon>Pseudomonadota</taxon>
        <taxon>Alphaproteobacteria</taxon>
        <taxon>Rhodobacterales</taxon>
        <taxon>Paracoccaceae</taxon>
        <taxon>Paracoccus</taxon>
    </lineage>
</organism>
<dbReference type="Pfam" id="PF03807">
    <property type="entry name" value="F420_oxidored"/>
    <property type="match status" value="1"/>
</dbReference>
<keyword evidence="1" id="KW-0560">Oxidoreductase</keyword>
<dbReference type="PANTHER" id="PTHR14239">
    <property type="entry name" value="DUDULIN-RELATED"/>
    <property type="match status" value="1"/>
</dbReference>
<accession>A0ABU2HYW0</accession>
<feature type="domain" description="Pyrroline-5-carboxylate reductase catalytic N-terminal" evidence="2">
    <location>
        <begin position="40"/>
        <end position="131"/>
    </location>
</feature>
<dbReference type="EMBL" id="JAVQLW010000006">
    <property type="protein sequence ID" value="MDS9470221.1"/>
    <property type="molecule type" value="Genomic_DNA"/>
</dbReference>
<dbReference type="Proteomes" id="UP001269144">
    <property type="component" value="Unassembled WGS sequence"/>
</dbReference>
<gene>
    <name evidence="3" type="ORF">RGQ15_21990</name>
</gene>
<dbReference type="Gene3D" id="3.40.50.720">
    <property type="entry name" value="NAD(P)-binding Rossmann-like Domain"/>
    <property type="match status" value="1"/>
</dbReference>
<reference evidence="4" key="1">
    <citation type="submission" date="2023-07" db="EMBL/GenBank/DDBJ databases">
        <title>Paracoccus sp. MBLB3053 whole genome sequence.</title>
        <authorList>
            <person name="Hwang C.Y."/>
            <person name="Cho E.-S."/>
            <person name="Seo M.-J."/>
        </authorList>
    </citation>
    <scope>NUCLEOTIDE SEQUENCE [LARGE SCALE GENOMIC DNA]</scope>
    <source>
        <strain evidence="4">MBLB3053</strain>
    </source>
</reference>
<protein>
    <submittedName>
        <fullName evidence="3">NAD(P)-binding domain-containing protein</fullName>
    </submittedName>
</protein>
<dbReference type="SUPFAM" id="SSF51735">
    <property type="entry name" value="NAD(P)-binding Rossmann-fold domains"/>
    <property type="match status" value="1"/>
</dbReference>
<dbReference type="RefSeq" id="WP_311163044.1">
    <property type="nucleotide sequence ID" value="NZ_JAVQLW010000006.1"/>
</dbReference>
<dbReference type="InterPro" id="IPR036291">
    <property type="entry name" value="NAD(P)-bd_dom_sf"/>
</dbReference>
<evidence type="ECO:0000256" key="1">
    <source>
        <dbReference type="ARBA" id="ARBA00023002"/>
    </source>
</evidence>
<proteinExistence type="predicted"/>
<sequence length="301" mass="31516">MTTRASPCATILVRQRSTGLIRASAADLADIINRRGTTMKVGIIGTGNIGGTLARKLRSAGHEVRIANSRGIEGVRAVANEIGAEPVDITGAVKGVDAVILSIPFPAIANLPTDLFAGLPAEVPVIDTGNYYPGMRDPNIPEIDEGMVESLWVSQQIGRPVIKAFNNILAYSLAELDRPEGASDRLAVAVAGGDAKAKSVACNLVNEVGFDTVDAGDLGQSWRQQPSTPAYCCDWNAAEMRQALAAARPGEAPAKRDRMMETFAALGANPTHADIVATNRVMNAPDSQAKWNEEGAGCGGA</sequence>
<evidence type="ECO:0000259" key="2">
    <source>
        <dbReference type="Pfam" id="PF03807"/>
    </source>
</evidence>